<name>A0AAV5WIA2_9BILA</name>
<evidence type="ECO:0000256" key="1">
    <source>
        <dbReference type="SAM" id="MobiDB-lite"/>
    </source>
</evidence>
<keyword evidence="4" id="KW-1185">Reference proteome</keyword>
<dbReference type="AlphaFoldDB" id="A0AAV5WIA2"/>
<keyword evidence="2" id="KW-0812">Transmembrane</keyword>
<dbReference type="Proteomes" id="UP001432322">
    <property type="component" value="Unassembled WGS sequence"/>
</dbReference>
<dbReference type="EMBL" id="BTSY01000005">
    <property type="protein sequence ID" value="GMT30383.1"/>
    <property type="molecule type" value="Genomic_DNA"/>
</dbReference>
<gene>
    <name evidence="3" type="ORF">PFISCL1PPCAC_21680</name>
</gene>
<evidence type="ECO:0000256" key="2">
    <source>
        <dbReference type="SAM" id="Phobius"/>
    </source>
</evidence>
<feature type="region of interest" description="Disordered" evidence="1">
    <location>
        <begin position="73"/>
        <end position="101"/>
    </location>
</feature>
<organism evidence="3 4">
    <name type="scientific">Pristionchus fissidentatus</name>
    <dbReference type="NCBI Taxonomy" id="1538716"/>
    <lineage>
        <taxon>Eukaryota</taxon>
        <taxon>Metazoa</taxon>
        <taxon>Ecdysozoa</taxon>
        <taxon>Nematoda</taxon>
        <taxon>Chromadorea</taxon>
        <taxon>Rhabditida</taxon>
        <taxon>Rhabditina</taxon>
        <taxon>Diplogasteromorpha</taxon>
        <taxon>Diplogasteroidea</taxon>
        <taxon>Neodiplogasteridae</taxon>
        <taxon>Pristionchus</taxon>
    </lineage>
</organism>
<feature type="non-terminal residue" evidence="3">
    <location>
        <position position="1"/>
    </location>
</feature>
<protein>
    <submittedName>
        <fullName evidence="3">Uncharacterized protein</fullName>
    </submittedName>
</protein>
<sequence length="133" mass="15131">LSSSYRSVTSIPLTMPATQEMILHDEEPTVLEVVLKTANHLFLPTFTLFLAVTLAYVTRLYYRCWTSVSIDCKMPTGPSKKKQYSNTSDEEEEETGDNEMSAELEAFLDSLSPNWREEIAMRKSSSSESEEDF</sequence>
<evidence type="ECO:0000313" key="3">
    <source>
        <dbReference type="EMBL" id="GMT30383.1"/>
    </source>
</evidence>
<proteinExistence type="predicted"/>
<reference evidence="3" key="1">
    <citation type="submission" date="2023-10" db="EMBL/GenBank/DDBJ databases">
        <title>Genome assembly of Pristionchus species.</title>
        <authorList>
            <person name="Yoshida K."/>
            <person name="Sommer R.J."/>
        </authorList>
    </citation>
    <scope>NUCLEOTIDE SEQUENCE</scope>
    <source>
        <strain evidence="3">RS5133</strain>
    </source>
</reference>
<keyword evidence="2" id="KW-0472">Membrane</keyword>
<feature type="transmembrane region" description="Helical" evidence="2">
    <location>
        <begin position="41"/>
        <end position="62"/>
    </location>
</feature>
<accession>A0AAV5WIA2</accession>
<comment type="caution">
    <text evidence="3">The sequence shown here is derived from an EMBL/GenBank/DDBJ whole genome shotgun (WGS) entry which is preliminary data.</text>
</comment>
<feature type="compositionally biased region" description="Acidic residues" evidence="1">
    <location>
        <begin position="88"/>
        <end position="101"/>
    </location>
</feature>
<evidence type="ECO:0000313" key="4">
    <source>
        <dbReference type="Proteomes" id="UP001432322"/>
    </source>
</evidence>
<keyword evidence="2" id="KW-1133">Transmembrane helix</keyword>